<feature type="region of interest" description="N-terminal hotdog fold" evidence="9">
    <location>
        <begin position="1845"/>
        <end position="1976"/>
    </location>
</feature>
<dbReference type="InterPro" id="IPR036736">
    <property type="entry name" value="ACP-like_sf"/>
</dbReference>
<dbReference type="Gene3D" id="3.40.47.10">
    <property type="match status" value="1"/>
</dbReference>
<evidence type="ECO:0000256" key="8">
    <source>
        <dbReference type="ARBA" id="ARBA00023315"/>
    </source>
</evidence>
<evidence type="ECO:0000259" key="11">
    <source>
        <dbReference type="PROSITE" id="PS52004"/>
    </source>
</evidence>
<dbReference type="Pfam" id="PF08659">
    <property type="entry name" value="KR"/>
    <property type="match status" value="2"/>
</dbReference>
<feature type="domain" description="PKS/mFAS DH" evidence="12">
    <location>
        <begin position="1845"/>
        <end position="2121"/>
    </location>
</feature>
<dbReference type="PANTHER" id="PTHR43775">
    <property type="entry name" value="FATTY ACID SYNTHASE"/>
    <property type="match status" value="1"/>
</dbReference>
<evidence type="ECO:0000256" key="4">
    <source>
        <dbReference type="ARBA" id="ARBA00022679"/>
    </source>
</evidence>
<dbReference type="InterPro" id="IPR001227">
    <property type="entry name" value="Ac_transferase_dom_sf"/>
</dbReference>
<dbReference type="InterPro" id="IPR020841">
    <property type="entry name" value="PKS_Beta-ketoAc_synthase_dom"/>
</dbReference>
<evidence type="ECO:0000256" key="5">
    <source>
        <dbReference type="ARBA" id="ARBA00022832"/>
    </source>
</evidence>
<dbReference type="InterPro" id="IPR014043">
    <property type="entry name" value="Acyl_transferase_dom"/>
</dbReference>
<feature type="active site" description="Proton donor; for dehydratase activity" evidence="9">
    <location>
        <position position="2044"/>
    </location>
</feature>
<keyword evidence="5" id="KW-0276">Fatty acid metabolism</keyword>
<dbReference type="PROSITE" id="PS52004">
    <property type="entry name" value="KS3_2"/>
    <property type="match status" value="1"/>
</dbReference>
<evidence type="ECO:0000256" key="2">
    <source>
        <dbReference type="ARBA" id="ARBA00022450"/>
    </source>
</evidence>
<accession>A0A3M2KSQ1</accession>
<feature type="domain" description="PKS/mFAS DH" evidence="12">
    <location>
        <begin position="125"/>
        <end position="403"/>
    </location>
</feature>
<dbReference type="SMART" id="SM00827">
    <property type="entry name" value="PKS_AT"/>
    <property type="match status" value="1"/>
</dbReference>
<dbReference type="Gene3D" id="1.10.1200.10">
    <property type="entry name" value="ACP-like"/>
    <property type="match status" value="2"/>
</dbReference>
<dbReference type="FunFam" id="3.40.47.10:FF:000019">
    <property type="entry name" value="Polyketide synthase type I"/>
    <property type="match status" value="1"/>
</dbReference>
<dbReference type="Gene3D" id="3.10.129.110">
    <property type="entry name" value="Polyketide synthase dehydratase"/>
    <property type="match status" value="2"/>
</dbReference>
<dbReference type="SMART" id="SM00825">
    <property type="entry name" value="PKS_KS"/>
    <property type="match status" value="1"/>
</dbReference>
<dbReference type="EMBL" id="RFFH01000034">
    <property type="protein sequence ID" value="RMI27696.1"/>
    <property type="molecule type" value="Genomic_DNA"/>
</dbReference>
<evidence type="ECO:0000256" key="1">
    <source>
        <dbReference type="ARBA" id="ARBA00005189"/>
    </source>
</evidence>
<sequence>MQFEPVVRALVADGYSVFVEASPHPLLTNGIQEIAETGQSETGAGPVPTVVGTLRRDESDVVQFLLSAAAVDVAATEVDWGALWPDGPDRRVDLPTYAFQHRRYWIDPVAATGDARSLGVDRVDHPLLGAVVSAPEHDGLVVTGRLSLQSQPWLADHAVGGVVLFPGTGFVELAVRAGDEAGFEVLRELTLGTPLVLPPAGAVQIRIAVAADPVAGDPEDTRAVTVYSRSETADADWILHAQGVLTGRTATSGADLATWPPADAVAVPIDELYDRLAEAGYGYGPAFQGLRAVWRRGAELFAEVVPAEEVAAGAERYGLHPALLDAVLHAVPAAAGIGAEDTPALPFSWADVTVHATGAAALRARITSPDPDVYSIEVADRTGRPVLSVGALTNRPMRLDTLTTARDAARLHAVNWSPLPLPEPDVPAEYLEWDRIAESDSAPATVVLDCRSHGDTGLPAAAHDRAHRALAVLQEFVRQPRFESSRLLVVTSGAVSADPAGVVDPAGAAVWGLVRSAQAEEDGRIVLADTDGELADTVSAAVAANEPQLLVRDGTVSGARLTRLPASAAPNDTWSRVAAGTVVITGGTGGLGALTARHLVTAHGVPSLVLAGRRGLEAPGAPELAADLTALGARVLVLACDISTAAGVAELLAAVPAEFPLTGVVHAAGVLDDGMLAALTPDRIDAVFGPKADAAWFLHEATRDLDLGLFALFSSLSGTLAGPGQGNYAAANTVLDALAAQRRAQGLVATSIAWGLWSSSTGMTAHLAGGDTARINRGGVLSLSDEQGLALFDAAVAQDRADVVAARFDVAALAAAARSGGRAPLLRGLVPGSARAGAATGIGAPAGIRGRLSGLSADEQLSLLVELVREQVAAVLGHDGPSAVAPDRNFADLGFDSLTAVEARNRLKAATDVALPATLVFDYPTPGAVAEFLRRQLAGAAASPATPAPRPVADEPIAIVGMSCRYPGGVTSAQDLWELVLQGRDVVSEFPADRGWDVDTLFDPDPDVDGKSYVRDGGFLYDAGLFDAAFFGISPREAVAMDPQQRLLLETMWEGLEDTGIDPKSLRGTDTGVFVGAMYHDYPGSGASGSILSGRVSYTLGLEGPSVTVDTACSSSLVALHQAVAAVRAGECGLALVGGVTVMATPGTFVEFSRQRGLAPDGRSKSFADAADGATWSEGVGVLVVERLSEAQRRGHRVLAIVRGTAVNQDGASNGLTAPNGPSQQRVIRQALANAGLTARDVQAVEGHGTGTRLGDPIEAQALLATYGRDRPADRPLWLGSLKSNIGHTQAAAGVAGVIKMVQAMRHRVLPRTLHVDRPSSHVEWDGSVELLTEQRDWDSTGPRRAGVSSFGISGTNAHVILEEAAADAVEQDWGTGPEVVPWVVSARTPEALVAQASRLAAFVSARPELDVGEVAWSLVTSRAQFDHRAVVVGASRDELLSELRELANSRDDAPVPAASATGAVALVFPGQGAQWAGMGRELAEAFPVFATAFDEAVGLLEKALEVPVREVLWGSDDASADNTMFAQAGLFAVGVGVYHLLESWGVTPDVVAGHSIGEIGAAYAAGVLTLADAAELVAARGRLMAELPAGGAMVAVAAGEEAVREVLRDLGPEVAIAAVNGPRAVVISGAQEVVEAAAERLRDAGHRVTELRVSHAFHSPLMDPMLAEFGAVVAGLTFAEPRIPLVSTVTGEPAGAELLTPDYWVRHVRETVRFADGVRSVRATGAATFVVAGPDGGLSGLISQIVDESGTARVVPVLRRRRVPADTGDGASAAPQDRAEVRAALAAAGELYTAGIDVNWAALWTGPQRRADLPTYAFQRSRYWLDTASSLVDAASLGQSAVDHPLLGAVVTAPESGAVVVTGRLSLHAQPWLADHAIGARTLFPATGFVELAIRAGAEAGAGVLRELGMVAPLVLPAAGGVRIQVVVGGADGAAGIRTVSIYSHTDSGDAKQAAADQAWVLHAQGVLGDELPGTGAELVVWPPAGAQVVPLDDESAPTGYRYGPVFQGLRAVWRRGDEVFADVALPADIDAHRFGVHPALVDAALRAALVAGAVGTESVPVQPDVWQDVRLHAAGAATVRARITVDGDRLAVDLADRQGAPVLSVGATAFRPVSGAASDAGVVADACFVVDWVEAPQSAEAVDPAGVAVLGARPSSAGVRHYRDLAALIADLDATAGAVVPEVVVLEPDPAGAEQPLDAARRIAIGVLDAVQGWLADPRFASSRLVVVSRNAVSVADPDPIDPAQAPVWGLLRAAQAEHPGRFGLLDVDDSLDPFAAAAAVAVEPEAALRGSRVFVPRLRRYDAVPAARPVGPGTVLVTGGTGGLGALIARHLVTKHGVRHLVLASRRGPEAPGAAELRTELAELGAEVALAACDVSDREALAALIGGIPAEHPLVGVVHAAGIADHGLIESITADRLDRVLRAKADAAWHLHELTREHDLSLFVLLSSAGGLVLAAGQADYAAANVFLDALAAHRRQLGLPGTAVDYGMWERSSALGADLSETDFDRMRRQGFPPLSEADGLALLDAAITSDAAQLVASRVDRAALRARGAEIPALARGLVPVARHVTGAAAGPAFPDELAALPEADRPAAVLDMVRSVAARILGHPSTGAVAPQQPFKELGFDSLTAVQARNRLNAVTGLTLPATLVFDYPTPQAVADYVLAELTGATDPEPDADAEIRAMLNSIPIQRLRESGLLGVLGGLASGTDVVAPTPADSEPISAADMDEEELINRALRGSW</sequence>
<dbReference type="InterPro" id="IPR057326">
    <property type="entry name" value="KR_dom"/>
</dbReference>
<dbReference type="Pfam" id="PF14765">
    <property type="entry name" value="PS-DH"/>
    <property type="match status" value="2"/>
</dbReference>
<evidence type="ECO:0000313" key="14">
    <source>
        <dbReference type="Proteomes" id="UP000279275"/>
    </source>
</evidence>
<keyword evidence="7" id="KW-0511">Multifunctional enzyme</keyword>
<dbReference type="SMART" id="SM00823">
    <property type="entry name" value="PKS_PP"/>
    <property type="match status" value="2"/>
</dbReference>
<evidence type="ECO:0000313" key="13">
    <source>
        <dbReference type="EMBL" id="RMI27696.1"/>
    </source>
</evidence>
<dbReference type="InterPro" id="IPR018201">
    <property type="entry name" value="Ketoacyl_synth_AS"/>
</dbReference>
<dbReference type="FunFam" id="1.10.1200.10:FF:000007">
    <property type="entry name" value="Probable polyketide synthase pks17"/>
    <property type="match status" value="2"/>
</dbReference>
<dbReference type="InterPro" id="IPR014031">
    <property type="entry name" value="Ketoacyl_synth_C"/>
</dbReference>
<feature type="active site" description="Proton donor; for dehydratase activity" evidence="9">
    <location>
        <position position="325"/>
    </location>
</feature>
<feature type="domain" description="Carrier" evidence="10">
    <location>
        <begin position="862"/>
        <end position="937"/>
    </location>
</feature>
<dbReference type="InterPro" id="IPR055123">
    <property type="entry name" value="SpnB-like_Rossmann"/>
</dbReference>
<dbReference type="Pfam" id="PF22621">
    <property type="entry name" value="CurL-like_PKS_C"/>
    <property type="match status" value="1"/>
</dbReference>
<dbReference type="CDD" id="cd08956">
    <property type="entry name" value="KR_3_FAS_SDR_x"/>
    <property type="match status" value="2"/>
</dbReference>
<keyword evidence="8" id="KW-0012">Acyltransferase</keyword>
<dbReference type="Pfam" id="PF00109">
    <property type="entry name" value="ketoacyl-synt"/>
    <property type="match status" value="1"/>
</dbReference>
<dbReference type="Gene3D" id="3.30.70.3290">
    <property type="match status" value="2"/>
</dbReference>
<evidence type="ECO:0000256" key="9">
    <source>
        <dbReference type="PROSITE-ProRule" id="PRU01363"/>
    </source>
</evidence>
<dbReference type="PROSITE" id="PS50075">
    <property type="entry name" value="CARRIER"/>
    <property type="match status" value="2"/>
</dbReference>
<dbReference type="Pfam" id="PF00550">
    <property type="entry name" value="PP-binding"/>
    <property type="match status" value="2"/>
</dbReference>
<dbReference type="SUPFAM" id="SSF55048">
    <property type="entry name" value="Probable ACP-binding domain of malonyl-CoA ACP transacylase"/>
    <property type="match status" value="1"/>
</dbReference>
<dbReference type="SUPFAM" id="SSF51735">
    <property type="entry name" value="NAD(P)-binding Rossmann-fold domains"/>
    <property type="match status" value="4"/>
</dbReference>
<dbReference type="Pfam" id="PF02801">
    <property type="entry name" value="Ketoacyl-synt_C"/>
    <property type="match status" value="1"/>
</dbReference>
<keyword evidence="2" id="KW-0596">Phosphopantetheine</keyword>
<dbReference type="PROSITE" id="PS52019">
    <property type="entry name" value="PKS_MFAS_DH"/>
    <property type="match status" value="2"/>
</dbReference>
<dbReference type="SMART" id="SM01294">
    <property type="entry name" value="PKS_PP_betabranch"/>
    <property type="match status" value="2"/>
</dbReference>
<dbReference type="CDD" id="cd00833">
    <property type="entry name" value="PKS"/>
    <property type="match status" value="1"/>
</dbReference>
<dbReference type="InterPro" id="IPR016036">
    <property type="entry name" value="Malonyl_transacylase_ACP-bd"/>
</dbReference>
<dbReference type="InterPro" id="IPR009081">
    <property type="entry name" value="PP-bd_ACP"/>
</dbReference>
<dbReference type="GO" id="GO:0004312">
    <property type="term" value="F:fatty acid synthase activity"/>
    <property type="evidence" value="ECO:0007669"/>
    <property type="project" value="TreeGrafter"/>
</dbReference>
<dbReference type="InterPro" id="IPR049900">
    <property type="entry name" value="PKS_mFAS_DH"/>
</dbReference>
<gene>
    <name evidence="13" type="ORF">EBN03_33210</name>
</gene>
<organism evidence="13 14">
    <name type="scientific">Nocardia stercoris</name>
    <dbReference type="NCBI Taxonomy" id="2483361"/>
    <lineage>
        <taxon>Bacteria</taxon>
        <taxon>Bacillati</taxon>
        <taxon>Actinomycetota</taxon>
        <taxon>Actinomycetes</taxon>
        <taxon>Mycobacteriales</taxon>
        <taxon>Nocardiaceae</taxon>
        <taxon>Nocardia</taxon>
    </lineage>
</organism>
<dbReference type="Proteomes" id="UP000279275">
    <property type="component" value="Unassembled WGS sequence"/>
</dbReference>
<feature type="domain" description="Carrier" evidence="10">
    <location>
        <begin position="2593"/>
        <end position="2668"/>
    </location>
</feature>
<proteinExistence type="predicted"/>
<feature type="domain" description="Ketosynthase family 3 (KS3)" evidence="11">
    <location>
        <begin position="954"/>
        <end position="1364"/>
    </location>
</feature>
<dbReference type="Gene3D" id="3.40.366.10">
    <property type="entry name" value="Malonyl-Coenzyme A Acyl Carrier Protein, domain 2"/>
    <property type="match status" value="2"/>
</dbReference>
<dbReference type="FunFam" id="3.40.366.10:FF:000002">
    <property type="entry name" value="Probable polyketide synthase 2"/>
    <property type="match status" value="1"/>
</dbReference>
<feature type="active site" description="Proton acceptor; for dehydratase activity" evidence="9">
    <location>
        <position position="1877"/>
    </location>
</feature>
<evidence type="ECO:0000259" key="10">
    <source>
        <dbReference type="PROSITE" id="PS50075"/>
    </source>
</evidence>
<dbReference type="SMART" id="SM00826">
    <property type="entry name" value="PKS_DH"/>
    <property type="match status" value="2"/>
</dbReference>
<dbReference type="InterPro" id="IPR036291">
    <property type="entry name" value="NAD(P)-bd_dom_sf"/>
</dbReference>
<dbReference type="Pfam" id="PF22953">
    <property type="entry name" value="SpnB_Rossmann"/>
    <property type="match status" value="2"/>
</dbReference>
<reference evidence="13 14" key="1">
    <citation type="submission" date="2018-10" db="EMBL/GenBank/DDBJ databases">
        <title>Isolation from cow dung.</title>
        <authorList>
            <person name="Ling L."/>
        </authorList>
    </citation>
    <scope>NUCLEOTIDE SEQUENCE [LARGE SCALE GENOMIC DNA]</scope>
    <source>
        <strain evidence="13 14">NEAU-LL90</strain>
    </source>
</reference>
<dbReference type="InterPro" id="IPR020806">
    <property type="entry name" value="PKS_PP-bd"/>
</dbReference>
<dbReference type="InterPro" id="IPR049551">
    <property type="entry name" value="PKS_DH_C"/>
</dbReference>
<dbReference type="GO" id="GO:0031177">
    <property type="term" value="F:phosphopantetheine binding"/>
    <property type="evidence" value="ECO:0007669"/>
    <property type="project" value="InterPro"/>
</dbReference>
<dbReference type="SMART" id="SM00822">
    <property type="entry name" value="PKS_KR"/>
    <property type="match status" value="2"/>
</dbReference>
<feature type="region of interest" description="C-terminal hotdog fold" evidence="9">
    <location>
        <begin position="264"/>
        <end position="403"/>
    </location>
</feature>
<comment type="pathway">
    <text evidence="1">Lipid metabolism.</text>
</comment>
<dbReference type="InterPro" id="IPR006162">
    <property type="entry name" value="Ppantetheine_attach_site"/>
</dbReference>
<feature type="region of interest" description="C-terminal hotdog fold" evidence="9">
    <location>
        <begin position="1988"/>
        <end position="2121"/>
    </location>
</feature>
<dbReference type="InterPro" id="IPR049552">
    <property type="entry name" value="PKS_DH_N"/>
</dbReference>
<dbReference type="SUPFAM" id="SSF47336">
    <property type="entry name" value="ACP-like"/>
    <property type="match status" value="2"/>
</dbReference>
<evidence type="ECO:0000256" key="7">
    <source>
        <dbReference type="ARBA" id="ARBA00023268"/>
    </source>
</evidence>
<dbReference type="InterPro" id="IPR014030">
    <property type="entry name" value="Ketoacyl_synth_N"/>
</dbReference>
<keyword evidence="14" id="KW-1185">Reference proteome</keyword>
<dbReference type="GO" id="GO:0006633">
    <property type="term" value="P:fatty acid biosynthetic process"/>
    <property type="evidence" value="ECO:0007669"/>
    <property type="project" value="InterPro"/>
</dbReference>
<name>A0A3M2KSQ1_9NOCA</name>
<dbReference type="Pfam" id="PF00698">
    <property type="entry name" value="Acyl_transf_1"/>
    <property type="match status" value="1"/>
</dbReference>
<keyword evidence="4" id="KW-0808">Transferase</keyword>
<dbReference type="GO" id="GO:0004315">
    <property type="term" value="F:3-oxoacyl-[acyl-carrier-protein] synthase activity"/>
    <property type="evidence" value="ECO:0007669"/>
    <property type="project" value="InterPro"/>
</dbReference>
<dbReference type="Gene3D" id="3.40.50.720">
    <property type="entry name" value="NAD(P)-binding Rossmann-like Domain"/>
    <property type="match status" value="2"/>
</dbReference>
<dbReference type="InterPro" id="IPR020807">
    <property type="entry name" value="PKS_DH"/>
</dbReference>
<dbReference type="PROSITE" id="PS00012">
    <property type="entry name" value="PHOSPHOPANTETHEINE"/>
    <property type="match status" value="2"/>
</dbReference>
<dbReference type="SUPFAM" id="SSF53901">
    <property type="entry name" value="Thiolase-like"/>
    <property type="match status" value="1"/>
</dbReference>
<feature type="region of interest" description="N-terminal hotdog fold" evidence="9">
    <location>
        <begin position="125"/>
        <end position="252"/>
    </location>
</feature>
<keyword evidence="6" id="KW-0443">Lipid metabolism</keyword>
<dbReference type="PANTHER" id="PTHR43775:SF51">
    <property type="entry name" value="INACTIVE PHENOLPHTHIOCEROL SYNTHESIS POLYKETIDE SYNTHASE TYPE I PKS1-RELATED"/>
    <property type="match status" value="1"/>
</dbReference>
<evidence type="ECO:0000256" key="6">
    <source>
        <dbReference type="ARBA" id="ARBA00023098"/>
    </source>
</evidence>
<feature type="active site" description="Proton acceptor; for dehydratase activity" evidence="9">
    <location>
        <position position="157"/>
    </location>
</feature>
<comment type="caution">
    <text evidence="13">The sequence shown here is derived from an EMBL/GenBank/DDBJ whole genome shotgun (WGS) entry which is preliminary data.</text>
</comment>
<dbReference type="PROSITE" id="PS00606">
    <property type="entry name" value="KS3_1"/>
    <property type="match status" value="1"/>
</dbReference>
<dbReference type="InterPro" id="IPR013968">
    <property type="entry name" value="PKS_KR"/>
</dbReference>
<protein>
    <submittedName>
        <fullName evidence="13">SDR family NAD(P)-dependent oxidoreductase</fullName>
    </submittedName>
</protein>
<evidence type="ECO:0000259" key="12">
    <source>
        <dbReference type="PROSITE" id="PS52019"/>
    </source>
</evidence>
<dbReference type="SUPFAM" id="SSF52151">
    <property type="entry name" value="FabD/lysophospholipase-like"/>
    <property type="match status" value="1"/>
</dbReference>
<dbReference type="InterPro" id="IPR016039">
    <property type="entry name" value="Thiolase-like"/>
</dbReference>
<dbReference type="InterPro" id="IPR016035">
    <property type="entry name" value="Acyl_Trfase/lysoPLipase"/>
</dbReference>
<keyword evidence="3" id="KW-0597">Phosphoprotein</keyword>
<dbReference type="InterPro" id="IPR050091">
    <property type="entry name" value="PKS_NRPS_Biosynth_Enz"/>
</dbReference>
<dbReference type="Pfam" id="PF21089">
    <property type="entry name" value="PKS_DH_N"/>
    <property type="match status" value="2"/>
</dbReference>
<dbReference type="InterPro" id="IPR042104">
    <property type="entry name" value="PKS_dehydratase_sf"/>
</dbReference>
<evidence type="ECO:0000256" key="3">
    <source>
        <dbReference type="ARBA" id="ARBA00022553"/>
    </source>
</evidence>